<accession>A0A645GR32</accession>
<dbReference type="AlphaFoldDB" id="A0A645GR32"/>
<comment type="caution">
    <text evidence="1">The sequence shown here is derived from an EMBL/GenBank/DDBJ whole genome shotgun (WGS) entry which is preliminary data.</text>
</comment>
<reference evidence="1" key="1">
    <citation type="submission" date="2019-08" db="EMBL/GenBank/DDBJ databases">
        <authorList>
            <person name="Kucharzyk K."/>
            <person name="Murdoch R.W."/>
            <person name="Higgins S."/>
            <person name="Loffler F."/>
        </authorList>
    </citation>
    <scope>NUCLEOTIDE SEQUENCE</scope>
</reference>
<dbReference type="EMBL" id="VSSQ01075563">
    <property type="protein sequence ID" value="MPN26133.1"/>
    <property type="molecule type" value="Genomic_DNA"/>
</dbReference>
<proteinExistence type="predicted"/>
<gene>
    <name evidence="1" type="ORF">SDC9_173557</name>
</gene>
<sequence>MKLFLSISTGQEDMCYKADILHKLLKGIDGKTVSSTEFYSILRCLREDILQFDQYYKCETVFDICWEKDKGLHVIDISTRFYSATLTAKQID</sequence>
<name>A0A645GR32_9ZZZZ</name>
<evidence type="ECO:0000313" key="1">
    <source>
        <dbReference type="EMBL" id="MPN26133.1"/>
    </source>
</evidence>
<organism evidence="1">
    <name type="scientific">bioreactor metagenome</name>
    <dbReference type="NCBI Taxonomy" id="1076179"/>
    <lineage>
        <taxon>unclassified sequences</taxon>
        <taxon>metagenomes</taxon>
        <taxon>ecological metagenomes</taxon>
    </lineage>
</organism>
<protein>
    <submittedName>
        <fullName evidence="1">Uncharacterized protein</fullName>
    </submittedName>
</protein>